<feature type="region of interest" description="Disordered" evidence="2">
    <location>
        <begin position="579"/>
        <end position="617"/>
    </location>
</feature>
<dbReference type="PANTHER" id="PTHR45615:SF80">
    <property type="entry name" value="GRIP DOMAIN-CONTAINING PROTEIN"/>
    <property type="match status" value="1"/>
</dbReference>
<feature type="coiled-coil region" evidence="1">
    <location>
        <begin position="929"/>
        <end position="986"/>
    </location>
</feature>
<evidence type="ECO:0000256" key="1">
    <source>
        <dbReference type="SAM" id="Coils"/>
    </source>
</evidence>
<keyword evidence="1" id="KW-0175">Coiled coil</keyword>
<feature type="coiled-coil region" evidence="1">
    <location>
        <begin position="1012"/>
        <end position="1053"/>
    </location>
</feature>
<keyword evidence="5" id="KW-1185">Reference proteome</keyword>
<dbReference type="InterPro" id="IPR043979">
    <property type="entry name" value="DUF5741"/>
</dbReference>
<evidence type="ECO:0000256" key="2">
    <source>
        <dbReference type="SAM" id="MobiDB-lite"/>
    </source>
</evidence>
<accession>A0ABR4Q795</accession>
<dbReference type="PANTHER" id="PTHR45615">
    <property type="entry name" value="MYOSIN HEAVY CHAIN, NON-MUSCLE"/>
    <property type="match status" value="1"/>
</dbReference>
<proteinExistence type="predicted"/>
<evidence type="ECO:0000313" key="4">
    <source>
        <dbReference type="EMBL" id="KAL5105280.1"/>
    </source>
</evidence>
<evidence type="ECO:0000313" key="5">
    <source>
        <dbReference type="Proteomes" id="UP001651158"/>
    </source>
</evidence>
<dbReference type="Pfam" id="PF19012">
    <property type="entry name" value="DUF5741"/>
    <property type="match status" value="1"/>
</dbReference>
<feature type="coiled-coil region" evidence="1">
    <location>
        <begin position="171"/>
        <end position="237"/>
    </location>
</feature>
<name>A0ABR4Q795_9CEST</name>
<protein>
    <recommendedName>
        <fullName evidence="3">DUF5741 domain-containing protein</fullName>
    </recommendedName>
</protein>
<feature type="coiled-coil region" evidence="1">
    <location>
        <begin position="822"/>
        <end position="898"/>
    </location>
</feature>
<organism evidence="4 5">
    <name type="scientific">Taenia crassiceps</name>
    <dbReference type="NCBI Taxonomy" id="6207"/>
    <lineage>
        <taxon>Eukaryota</taxon>
        <taxon>Metazoa</taxon>
        <taxon>Spiralia</taxon>
        <taxon>Lophotrochozoa</taxon>
        <taxon>Platyhelminthes</taxon>
        <taxon>Cestoda</taxon>
        <taxon>Eucestoda</taxon>
        <taxon>Cyclophyllidea</taxon>
        <taxon>Taeniidae</taxon>
        <taxon>Taenia</taxon>
    </lineage>
</organism>
<feature type="compositionally biased region" description="Polar residues" evidence="2">
    <location>
        <begin position="1160"/>
        <end position="1186"/>
    </location>
</feature>
<evidence type="ECO:0000259" key="3">
    <source>
        <dbReference type="Pfam" id="PF19012"/>
    </source>
</evidence>
<dbReference type="Proteomes" id="UP001651158">
    <property type="component" value="Unassembled WGS sequence"/>
</dbReference>
<gene>
    <name evidence="4" type="ORF">TcWFU_008515</name>
</gene>
<sequence>MLLSLKSENETLHADHEDLISKLQSSEREWIQRYNDLTEELRAQKAFQLQTQGNYEMTEGELLLPESAQNSEPFELRKRLSEAQPRIALLEAELSATSRREVITLGTEMNPLLDDSQGSEARPHLSPTPPPRTKLISNTDSLEPLPEFINSPITWEYAELLRRHNATRLIIEDLLNKNASLNKELSSCKQDLTSYQSKLAEVSEELKTERVLHAENLEDYRKEIQGLQYRITDLLGDRDRYETLTAELNQSKENELRFKRKHTCQLQTPDRMLQERDRAICDLTTGRTAPPEEIYGKVTIEEVCAHSDTSGLMEQGVIACNIPSSKPIHSPLGTPVRAEGAICAEETASEIEDPVQDVVYPLHISGGILDKTIQELQVALTRLQSEISVVEAPELCPMSRGDEGDWLTTVTFHSADRLKEVRSIIQSLLSHFNSIRAMKLSLSRTVNRNLLVNASAEVGCDLRQIHSVVLSLKGGDEEVIEEENVLTLSHSTVDMTTIEHLKGRDDEIIAEKDAEAMFKTSREDVKSSEVSVIEARNRVFFDRVALAVAKIQDAVEDFSFRAAKEVLTALASQPVKDVRKVGNGDNTEGDDKEVERTQTQTKTRAQTPSGSADTLADISRPHTGFSEIAEEAIEKSILSKSCYLRNVTPVRAFHDINITLVNELLTRFVDMTKRIQTLAEGEVRCSGGVPAPSLSSVFVMEDGIQGAFAEWSAKGREWFGQFVAALQNASMLPLVQSNLEQLEREVIDNFSHLKKVKNETEPRFQEKNAHPSLMNSIIPQEDYEALATKCDRLSVLNVELQNAHVFLSEEWSAARRHYEATIADLCATCDELRSELERFESTARDQSSRIGELEDRLTEANTHVASLLEELNQTKATIMSLRELLEQAGSEVSRHRSELEQFMLRAKSIVEVDGTTLPPSLIAVFDCLLASLESRIQSAVEEEKQEEEGRIQSLTSSFEVKVSGLEEEMQKQVEAHESRIKHMKSKYSSLLESSQSKYAVYEERCETLAFREQELNAELATREVELEHLRQDYHTLQAEVDMLRHRAMNAERAISEGLAEKARKYPELKVIAADLKSRLFKRAELLEHSLNEAKRLRRIIQENGLRAKEFLVELERLRAQILAKNSSIRQLERLAQQCSCERVKPSPRGRKFELDPPKSPSSECPEQASRQASVQVTTPSTNTNVSGGEEEPDTLCSVTRRSFLIDSTHKSATTTKTASTKTLSAITVPLAVTAKEDEVARTVSSGLVYSAPQCIGAASPLLLEPYGVEPLRRRPPSTATGGTISVVEVDHDEELDGSVEGVTRSFDGKEEASLNISLFSLKCDTASLKISCIYPLVNT</sequence>
<feature type="region of interest" description="Disordered" evidence="2">
    <location>
        <begin position="1145"/>
        <end position="1194"/>
    </location>
</feature>
<feature type="domain" description="DUF5741" evidence="3">
    <location>
        <begin position="1055"/>
        <end position="1134"/>
    </location>
</feature>
<feature type="compositionally biased region" description="Low complexity" evidence="2">
    <location>
        <begin position="597"/>
        <end position="607"/>
    </location>
</feature>
<comment type="caution">
    <text evidence="4">The sequence shown here is derived from an EMBL/GenBank/DDBJ whole genome shotgun (WGS) entry which is preliminary data.</text>
</comment>
<feature type="coiled-coil region" evidence="1">
    <location>
        <begin position="1083"/>
        <end position="1134"/>
    </location>
</feature>
<dbReference type="EMBL" id="JAKROA010000009">
    <property type="protein sequence ID" value="KAL5105280.1"/>
    <property type="molecule type" value="Genomic_DNA"/>
</dbReference>
<feature type="region of interest" description="Disordered" evidence="2">
    <location>
        <begin position="110"/>
        <end position="139"/>
    </location>
</feature>
<reference evidence="4 5" key="1">
    <citation type="journal article" date="2022" name="Front. Cell. Infect. Microbiol.">
        <title>The Genomes of Two Strains of Taenia crassiceps the Animal Model for the Study of Human Cysticercosis.</title>
        <authorList>
            <person name="Bobes R.J."/>
            <person name="Estrada K."/>
            <person name="Rios-Valencia D.G."/>
            <person name="Calderon-Gallegos A."/>
            <person name="de la Torre P."/>
            <person name="Carrero J.C."/>
            <person name="Sanchez-Flores A."/>
            <person name="Laclette J.P."/>
        </authorList>
    </citation>
    <scope>NUCLEOTIDE SEQUENCE [LARGE SCALE GENOMIC DNA]</scope>
    <source>
        <strain evidence="4">WFUcys</strain>
    </source>
</reference>